<gene>
    <name evidence="3" type="ORF">KME60_15705</name>
</gene>
<dbReference type="Pfam" id="PF07883">
    <property type="entry name" value="Cupin_2"/>
    <property type="match status" value="1"/>
</dbReference>
<evidence type="ECO:0000313" key="3">
    <source>
        <dbReference type="EMBL" id="MBW4668822.1"/>
    </source>
</evidence>
<dbReference type="CDD" id="cd02224">
    <property type="entry name" value="cupin_SPO2919-like"/>
    <property type="match status" value="1"/>
</dbReference>
<dbReference type="SUPFAM" id="SSF51182">
    <property type="entry name" value="RmlC-like cupins"/>
    <property type="match status" value="1"/>
</dbReference>
<dbReference type="InterPro" id="IPR014710">
    <property type="entry name" value="RmlC-like_jellyroll"/>
</dbReference>
<dbReference type="Gene3D" id="2.60.120.10">
    <property type="entry name" value="Jelly Rolls"/>
    <property type="match status" value="1"/>
</dbReference>
<protein>
    <submittedName>
        <fullName evidence="3">Cupin domain-containing protein</fullName>
    </submittedName>
</protein>
<organism evidence="3 4">
    <name type="scientific">Cyanomargarita calcarea GSE-NOS-MK-12-04C</name>
    <dbReference type="NCBI Taxonomy" id="2839659"/>
    <lineage>
        <taxon>Bacteria</taxon>
        <taxon>Bacillati</taxon>
        <taxon>Cyanobacteriota</taxon>
        <taxon>Cyanophyceae</taxon>
        <taxon>Nostocales</taxon>
        <taxon>Cyanomargaritaceae</taxon>
        <taxon>Cyanomargarita</taxon>
    </lineage>
</organism>
<accession>A0A951QMP4</accession>
<dbReference type="InterPro" id="IPR011051">
    <property type="entry name" value="RmlC_Cupin_sf"/>
</dbReference>
<dbReference type="AlphaFoldDB" id="A0A951QMP4"/>
<dbReference type="EMBL" id="JAHHGZ010000015">
    <property type="protein sequence ID" value="MBW4668822.1"/>
    <property type="molecule type" value="Genomic_DNA"/>
</dbReference>
<reference evidence="3" key="2">
    <citation type="journal article" date="2022" name="Microbiol. Resour. Announc.">
        <title>Metagenome Sequencing to Explore Phylogenomics of Terrestrial Cyanobacteria.</title>
        <authorList>
            <person name="Ward R.D."/>
            <person name="Stajich J.E."/>
            <person name="Johansen J.R."/>
            <person name="Huntemann M."/>
            <person name="Clum A."/>
            <person name="Foster B."/>
            <person name="Foster B."/>
            <person name="Roux S."/>
            <person name="Palaniappan K."/>
            <person name="Varghese N."/>
            <person name="Mukherjee S."/>
            <person name="Reddy T.B.K."/>
            <person name="Daum C."/>
            <person name="Copeland A."/>
            <person name="Chen I.A."/>
            <person name="Ivanova N.N."/>
            <person name="Kyrpides N.C."/>
            <person name="Shapiro N."/>
            <person name="Eloe-Fadrosh E.A."/>
            <person name="Pietrasiak N."/>
        </authorList>
    </citation>
    <scope>NUCLEOTIDE SEQUENCE</scope>
    <source>
        <strain evidence="3">GSE-NOS-MK-12-04C</strain>
    </source>
</reference>
<dbReference type="Proteomes" id="UP000729701">
    <property type="component" value="Unassembled WGS sequence"/>
</dbReference>
<dbReference type="PANTHER" id="PTHR35848">
    <property type="entry name" value="OXALATE-BINDING PROTEIN"/>
    <property type="match status" value="1"/>
</dbReference>
<evidence type="ECO:0000256" key="1">
    <source>
        <dbReference type="ARBA" id="ARBA00022723"/>
    </source>
</evidence>
<dbReference type="InterPro" id="IPR013096">
    <property type="entry name" value="Cupin_2"/>
</dbReference>
<dbReference type="InterPro" id="IPR051610">
    <property type="entry name" value="GPI/OXD"/>
</dbReference>
<keyword evidence="1" id="KW-0479">Metal-binding</keyword>
<feature type="domain" description="Cupin type-2" evidence="2">
    <location>
        <begin position="52"/>
        <end position="121"/>
    </location>
</feature>
<proteinExistence type="predicted"/>
<evidence type="ECO:0000313" key="4">
    <source>
        <dbReference type="Proteomes" id="UP000729701"/>
    </source>
</evidence>
<sequence length="159" mass="18499">MSDNNKPHPLIRAEAIKQLQEHSFSHPWNPNSEIKGFFLSDAVGLQRIGFHLARISPGKESFVYHSHQFEEEFIYILSGRGIAEIDDEEYEVAVGDFMGFPTPSVAHHLKNPFDEDLVYIMGGERREVEIADFPRLQKRMFRNRQDVQIADWENLKPME</sequence>
<evidence type="ECO:0000259" key="2">
    <source>
        <dbReference type="Pfam" id="PF07883"/>
    </source>
</evidence>
<dbReference type="GO" id="GO:0046872">
    <property type="term" value="F:metal ion binding"/>
    <property type="evidence" value="ECO:0007669"/>
    <property type="project" value="UniProtKB-KW"/>
</dbReference>
<reference evidence="3" key="1">
    <citation type="submission" date="2021-05" db="EMBL/GenBank/DDBJ databases">
        <authorList>
            <person name="Pietrasiak N."/>
            <person name="Ward R."/>
            <person name="Stajich J.E."/>
            <person name="Kurbessoian T."/>
        </authorList>
    </citation>
    <scope>NUCLEOTIDE SEQUENCE</scope>
    <source>
        <strain evidence="3">GSE-NOS-MK-12-04C</strain>
    </source>
</reference>
<name>A0A951QMP4_9CYAN</name>
<comment type="caution">
    <text evidence="3">The sequence shown here is derived from an EMBL/GenBank/DDBJ whole genome shotgun (WGS) entry which is preliminary data.</text>
</comment>